<dbReference type="InterPro" id="IPR015422">
    <property type="entry name" value="PyrdxlP-dep_Trfase_small"/>
</dbReference>
<evidence type="ECO:0000256" key="5">
    <source>
        <dbReference type="ARBA" id="ARBA00022679"/>
    </source>
</evidence>
<dbReference type="InterPro" id="IPR039429">
    <property type="entry name" value="SHMT-like_dom"/>
</dbReference>
<evidence type="ECO:0000256" key="1">
    <source>
        <dbReference type="ARBA" id="ARBA00001933"/>
    </source>
</evidence>
<keyword evidence="6" id="KW-0663">Pyridoxal phosphate</keyword>
<dbReference type="PANTHER" id="PTHR11680:SF35">
    <property type="entry name" value="SERINE HYDROXYMETHYLTRANSFERASE 1"/>
    <property type="match status" value="1"/>
</dbReference>
<dbReference type="Pfam" id="PF00464">
    <property type="entry name" value="SHMT"/>
    <property type="match status" value="1"/>
</dbReference>
<keyword evidence="4" id="KW-0028">Amino-acid biosynthesis</keyword>
<name>A0ABR4XSL0_9LACO</name>
<evidence type="ECO:0000313" key="8">
    <source>
        <dbReference type="EMBL" id="KGO32146.1"/>
    </source>
</evidence>
<dbReference type="Proteomes" id="UP000030023">
    <property type="component" value="Unassembled WGS sequence"/>
</dbReference>
<evidence type="ECO:0000256" key="2">
    <source>
        <dbReference type="ARBA" id="ARBA00006376"/>
    </source>
</evidence>
<keyword evidence="3" id="KW-0554">One-carbon metabolism</keyword>
<keyword evidence="9" id="KW-1185">Reference proteome</keyword>
<dbReference type="SUPFAM" id="SSF53383">
    <property type="entry name" value="PLP-dependent transferases"/>
    <property type="match status" value="1"/>
</dbReference>
<accession>A0ABR4XSL0</accession>
<evidence type="ECO:0000256" key="6">
    <source>
        <dbReference type="ARBA" id="ARBA00022898"/>
    </source>
</evidence>
<dbReference type="EMBL" id="AXCV01000082">
    <property type="protein sequence ID" value="KGO32146.1"/>
    <property type="molecule type" value="Genomic_DNA"/>
</dbReference>
<reference evidence="8 9" key="1">
    <citation type="journal article" date="2014" name="Antonie Van Leeuwenhoek">
        <title>Oenococcus alcoholitolerans sp. nov., a lactic acid bacteria isolated from cachaca and ethanol fermentation processes.</title>
        <authorList>
            <person name="Badotti F."/>
            <person name="Moreira A.P."/>
            <person name="Tonon L.A."/>
            <person name="de Lucena B.T."/>
            <person name="Gomes Fde C."/>
            <person name="Kruger R."/>
            <person name="Thompson C.C."/>
            <person name="de Morais M.A.Jr."/>
            <person name="Rosa C.A."/>
            <person name="Thompson F.L."/>
        </authorList>
    </citation>
    <scope>NUCLEOTIDE SEQUENCE [LARGE SCALE GENOMIC DNA]</scope>
    <source>
        <strain evidence="8 9">UFRJ-M7.2.18</strain>
    </source>
</reference>
<dbReference type="Gene3D" id="3.90.1150.10">
    <property type="entry name" value="Aspartate Aminotransferase, domain 1"/>
    <property type="match status" value="1"/>
</dbReference>
<protein>
    <recommendedName>
        <fullName evidence="7">Serine hydroxymethyltransferase-like domain-containing protein</fullName>
    </recommendedName>
</protein>
<proteinExistence type="inferred from homology"/>
<evidence type="ECO:0000313" key="9">
    <source>
        <dbReference type="Proteomes" id="UP000030023"/>
    </source>
</evidence>
<dbReference type="PANTHER" id="PTHR11680">
    <property type="entry name" value="SERINE HYDROXYMETHYLTRANSFERASE"/>
    <property type="match status" value="1"/>
</dbReference>
<organism evidence="8 9">
    <name type="scientific">Oenococcus alcoholitolerans</name>
    <dbReference type="NCBI Taxonomy" id="931074"/>
    <lineage>
        <taxon>Bacteria</taxon>
        <taxon>Bacillati</taxon>
        <taxon>Bacillota</taxon>
        <taxon>Bacilli</taxon>
        <taxon>Lactobacillales</taxon>
        <taxon>Lactobacillaceae</taxon>
        <taxon>Oenococcus</taxon>
    </lineage>
</organism>
<evidence type="ECO:0000256" key="3">
    <source>
        <dbReference type="ARBA" id="ARBA00022563"/>
    </source>
</evidence>
<gene>
    <name evidence="8" type="ORF">Q757_02760</name>
</gene>
<dbReference type="InterPro" id="IPR049943">
    <property type="entry name" value="Ser_HO-MeTrfase-like"/>
</dbReference>
<comment type="similarity">
    <text evidence="2">Belongs to the SHMT family.</text>
</comment>
<evidence type="ECO:0000256" key="4">
    <source>
        <dbReference type="ARBA" id="ARBA00022605"/>
    </source>
</evidence>
<comment type="cofactor">
    <cofactor evidence="1">
        <name>pyridoxal 5'-phosphate</name>
        <dbReference type="ChEBI" id="CHEBI:597326"/>
    </cofactor>
</comment>
<comment type="caution">
    <text evidence="8">The sequence shown here is derived from an EMBL/GenBank/DDBJ whole genome shotgun (WGS) entry which is preliminary data.</text>
</comment>
<feature type="domain" description="Serine hydroxymethyltransferase-like" evidence="7">
    <location>
        <begin position="2"/>
        <end position="97"/>
    </location>
</feature>
<sequence>MIKNAKAMADAFSKEDDIRVVSGGTDNHMFTLDLTKTGLSGKQAQQILDSVSITLNREAIPNEQRSPFVTSGVRIGTPAMTTKGMKEEDFVKVEKLIVTALRAHDDQAELADVKKQVYNLMDHFPFDSNPF</sequence>
<evidence type="ECO:0000259" key="7">
    <source>
        <dbReference type="Pfam" id="PF00464"/>
    </source>
</evidence>
<keyword evidence="5" id="KW-0808">Transferase</keyword>
<dbReference type="InterPro" id="IPR015424">
    <property type="entry name" value="PyrdxlP-dep_Trfase"/>
</dbReference>